<evidence type="ECO:0000256" key="1">
    <source>
        <dbReference type="ARBA" id="ARBA00004370"/>
    </source>
</evidence>
<evidence type="ECO:0000256" key="5">
    <source>
        <dbReference type="SAM" id="Phobius"/>
    </source>
</evidence>
<dbReference type="Proteomes" id="UP001383192">
    <property type="component" value="Unassembled WGS sequence"/>
</dbReference>
<protein>
    <submittedName>
        <fullName evidence="6">Uncharacterized protein</fullName>
    </submittedName>
</protein>
<dbReference type="AlphaFoldDB" id="A0AAW0BHI5"/>
<evidence type="ECO:0000256" key="4">
    <source>
        <dbReference type="ARBA" id="ARBA00023136"/>
    </source>
</evidence>
<evidence type="ECO:0000313" key="6">
    <source>
        <dbReference type="EMBL" id="KAK7025546.1"/>
    </source>
</evidence>
<keyword evidence="4 5" id="KW-0472">Membrane</keyword>
<accession>A0AAW0BHI5</accession>
<sequence>MRSRLLWKLDHDIQGGIMILLLAFVTVAVDVPLDILKNRAIVTPYKLPYFNFLTSLRILLSPTERAKPWKLYLLPGLFITYLAKLLVPTAMVMVRFLLLAVHEKNGFDSPLFMAAALGCFLFALACSVVQAPLQVIYTRLSIQRCRSDEDASEAEEAQRYGVERYSKDDEVITLRDEQTPYEGLWHCASTIFTEEGWRTLFRAWWLAAIAVYVSS</sequence>
<evidence type="ECO:0000256" key="2">
    <source>
        <dbReference type="ARBA" id="ARBA00022692"/>
    </source>
</evidence>
<dbReference type="InterPro" id="IPR023395">
    <property type="entry name" value="MCP_dom_sf"/>
</dbReference>
<dbReference type="GO" id="GO:0016020">
    <property type="term" value="C:membrane"/>
    <property type="evidence" value="ECO:0007669"/>
    <property type="project" value="UniProtKB-SubCell"/>
</dbReference>
<evidence type="ECO:0000313" key="7">
    <source>
        <dbReference type="Proteomes" id="UP001383192"/>
    </source>
</evidence>
<proteinExistence type="predicted"/>
<dbReference type="SUPFAM" id="SSF103506">
    <property type="entry name" value="Mitochondrial carrier"/>
    <property type="match status" value="1"/>
</dbReference>
<organism evidence="6 7">
    <name type="scientific">Paramarasmius palmivorus</name>
    <dbReference type="NCBI Taxonomy" id="297713"/>
    <lineage>
        <taxon>Eukaryota</taxon>
        <taxon>Fungi</taxon>
        <taxon>Dikarya</taxon>
        <taxon>Basidiomycota</taxon>
        <taxon>Agaricomycotina</taxon>
        <taxon>Agaricomycetes</taxon>
        <taxon>Agaricomycetidae</taxon>
        <taxon>Agaricales</taxon>
        <taxon>Marasmiineae</taxon>
        <taxon>Marasmiaceae</taxon>
        <taxon>Paramarasmius</taxon>
    </lineage>
</organism>
<keyword evidence="2 5" id="KW-0812">Transmembrane</keyword>
<comment type="subcellular location">
    <subcellularLocation>
        <location evidence="1">Membrane</location>
    </subcellularLocation>
</comment>
<gene>
    <name evidence="6" type="ORF">VNI00_015899</name>
</gene>
<dbReference type="Gene3D" id="1.50.40.10">
    <property type="entry name" value="Mitochondrial carrier domain"/>
    <property type="match status" value="1"/>
</dbReference>
<feature type="transmembrane region" description="Helical" evidence="5">
    <location>
        <begin position="111"/>
        <end position="137"/>
    </location>
</feature>
<name>A0AAW0BHI5_9AGAR</name>
<keyword evidence="3 5" id="KW-1133">Transmembrane helix</keyword>
<dbReference type="EMBL" id="JAYKXP010000112">
    <property type="protein sequence ID" value="KAK7025546.1"/>
    <property type="molecule type" value="Genomic_DNA"/>
</dbReference>
<feature type="transmembrane region" description="Helical" evidence="5">
    <location>
        <begin position="12"/>
        <end position="29"/>
    </location>
</feature>
<keyword evidence="7" id="KW-1185">Reference proteome</keyword>
<reference evidence="6 7" key="1">
    <citation type="submission" date="2024-01" db="EMBL/GenBank/DDBJ databases">
        <title>A draft genome for a cacao thread blight-causing isolate of Paramarasmius palmivorus.</title>
        <authorList>
            <person name="Baruah I.K."/>
            <person name="Bukari Y."/>
            <person name="Amoako-Attah I."/>
            <person name="Meinhardt L.W."/>
            <person name="Bailey B.A."/>
            <person name="Cohen S.P."/>
        </authorList>
    </citation>
    <scope>NUCLEOTIDE SEQUENCE [LARGE SCALE GENOMIC DNA]</scope>
    <source>
        <strain evidence="6 7">GH-12</strain>
    </source>
</reference>
<comment type="caution">
    <text evidence="6">The sequence shown here is derived from an EMBL/GenBank/DDBJ whole genome shotgun (WGS) entry which is preliminary data.</text>
</comment>
<feature type="transmembrane region" description="Helical" evidence="5">
    <location>
        <begin position="72"/>
        <end position="99"/>
    </location>
</feature>
<evidence type="ECO:0000256" key="3">
    <source>
        <dbReference type="ARBA" id="ARBA00022989"/>
    </source>
</evidence>